<name>A0A0E9UD08_ANGAN</name>
<evidence type="ECO:0000313" key="1">
    <source>
        <dbReference type="EMBL" id="JAH63711.1"/>
    </source>
</evidence>
<dbReference type="AlphaFoldDB" id="A0A0E9UD08"/>
<proteinExistence type="predicted"/>
<organism evidence="1">
    <name type="scientific">Anguilla anguilla</name>
    <name type="common">European freshwater eel</name>
    <name type="synonym">Muraena anguilla</name>
    <dbReference type="NCBI Taxonomy" id="7936"/>
    <lineage>
        <taxon>Eukaryota</taxon>
        <taxon>Metazoa</taxon>
        <taxon>Chordata</taxon>
        <taxon>Craniata</taxon>
        <taxon>Vertebrata</taxon>
        <taxon>Euteleostomi</taxon>
        <taxon>Actinopterygii</taxon>
        <taxon>Neopterygii</taxon>
        <taxon>Teleostei</taxon>
        <taxon>Anguilliformes</taxon>
        <taxon>Anguillidae</taxon>
        <taxon>Anguilla</taxon>
    </lineage>
</organism>
<reference evidence="1" key="2">
    <citation type="journal article" date="2015" name="Fish Shellfish Immunol.">
        <title>Early steps in the European eel (Anguilla anguilla)-Vibrio vulnificus interaction in the gills: Role of the RtxA13 toxin.</title>
        <authorList>
            <person name="Callol A."/>
            <person name="Pajuelo D."/>
            <person name="Ebbesson L."/>
            <person name="Teles M."/>
            <person name="MacKenzie S."/>
            <person name="Amaro C."/>
        </authorList>
    </citation>
    <scope>NUCLEOTIDE SEQUENCE</scope>
</reference>
<protein>
    <submittedName>
        <fullName evidence="1">Uncharacterized protein</fullName>
    </submittedName>
</protein>
<sequence>MEKCDGHHTLSKILAGQHFKQWYDWTKLLSLAHGIG</sequence>
<reference evidence="1" key="1">
    <citation type="submission" date="2014-11" db="EMBL/GenBank/DDBJ databases">
        <authorList>
            <person name="Amaro Gonzalez C."/>
        </authorList>
    </citation>
    <scope>NUCLEOTIDE SEQUENCE</scope>
</reference>
<accession>A0A0E9UD08</accession>
<dbReference type="EMBL" id="GBXM01044866">
    <property type="protein sequence ID" value="JAH63711.1"/>
    <property type="molecule type" value="Transcribed_RNA"/>
</dbReference>